<keyword evidence="6 10" id="KW-0874">Quinone</keyword>
<sequence>MSSLTSYLLLSALLFSIGLAGALTRRSAILVLIGIELMLNAANLNLLAFWRYGPNPAALTGIMFTIFSISVAAAEAAVGLGLILAVYRHSRTTDLDKMNSMKG</sequence>
<evidence type="ECO:0000256" key="8">
    <source>
        <dbReference type="ARBA" id="ARBA00022989"/>
    </source>
</evidence>
<dbReference type="InterPro" id="IPR039428">
    <property type="entry name" value="NUOK/Mnh_C1-like"/>
</dbReference>
<evidence type="ECO:0000256" key="3">
    <source>
        <dbReference type="ARBA" id="ARBA00010519"/>
    </source>
</evidence>
<comment type="caution">
    <text evidence="10">Lacks conserved residue(s) required for the propagation of feature annotation.</text>
</comment>
<dbReference type="HAMAP" id="MF_01456">
    <property type="entry name" value="NDH1_NuoK"/>
    <property type="match status" value="1"/>
</dbReference>
<organism evidence="11 12">
    <name type="scientific">Edaphobacter aggregans</name>
    <dbReference type="NCBI Taxonomy" id="570835"/>
    <lineage>
        <taxon>Bacteria</taxon>
        <taxon>Pseudomonadati</taxon>
        <taxon>Acidobacteriota</taxon>
        <taxon>Terriglobia</taxon>
        <taxon>Terriglobales</taxon>
        <taxon>Acidobacteriaceae</taxon>
        <taxon>Edaphobacter</taxon>
    </lineage>
</organism>
<feature type="transmembrane region" description="Helical" evidence="10">
    <location>
        <begin position="30"/>
        <end position="50"/>
    </location>
</feature>
<keyword evidence="4 10" id="KW-0813">Transport</keyword>
<evidence type="ECO:0000313" key="12">
    <source>
        <dbReference type="Proteomes" id="UP000269669"/>
    </source>
</evidence>
<keyword evidence="10" id="KW-0520">NAD</keyword>
<comment type="function">
    <text evidence="1 10">NDH-1 shuttles electrons from NADH, via FMN and iron-sulfur (Fe-S) centers, to quinones in the respiratory chain. The immediate electron acceptor for the enzyme in this species is believed to be ubiquinone. Couples the redox reaction to proton translocation (for every two electrons transferred, four hydrogen ions are translocated across the cytoplasmic membrane), and thus conserves the redox energy in a proton gradient.</text>
</comment>
<evidence type="ECO:0000256" key="6">
    <source>
        <dbReference type="ARBA" id="ARBA00022719"/>
    </source>
</evidence>
<dbReference type="RefSeq" id="WP_125485803.1">
    <property type="nucleotide sequence ID" value="NZ_RSDW01000001.1"/>
</dbReference>
<feature type="transmembrane region" description="Helical" evidence="10">
    <location>
        <begin position="62"/>
        <end position="87"/>
    </location>
</feature>
<dbReference type="GO" id="GO:0030964">
    <property type="term" value="C:NADH dehydrogenase complex"/>
    <property type="evidence" value="ECO:0007669"/>
    <property type="project" value="TreeGrafter"/>
</dbReference>
<protein>
    <recommendedName>
        <fullName evidence="10">NADH-quinone oxidoreductase subunit K</fullName>
        <ecNumber evidence="10">7.1.1.-</ecNumber>
    </recommendedName>
    <alternativeName>
        <fullName evidence="10">NADH dehydrogenase I subunit K</fullName>
    </alternativeName>
    <alternativeName>
        <fullName evidence="10">NDH-1 subunit K</fullName>
    </alternativeName>
</protein>
<evidence type="ECO:0000256" key="4">
    <source>
        <dbReference type="ARBA" id="ARBA00022448"/>
    </source>
</evidence>
<keyword evidence="9 10" id="KW-0472">Membrane</keyword>
<evidence type="ECO:0000256" key="10">
    <source>
        <dbReference type="HAMAP-Rule" id="MF_01456"/>
    </source>
</evidence>
<comment type="subcellular location">
    <subcellularLocation>
        <location evidence="10">Cell membrane</location>
        <topology evidence="10">Multi-pass membrane protein</topology>
    </subcellularLocation>
    <subcellularLocation>
        <location evidence="2">Membrane</location>
        <topology evidence="2">Multi-pass membrane protein</topology>
    </subcellularLocation>
</comment>
<evidence type="ECO:0000256" key="9">
    <source>
        <dbReference type="ARBA" id="ARBA00023136"/>
    </source>
</evidence>
<name>A0A428MK96_9BACT</name>
<dbReference type="NCBIfam" id="NF004320">
    <property type="entry name" value="PRK05715.1-2"/>
    <property type="match status" value="1"/>
</dbReference>
<proteinExistence type="inferred from homology"/>
<dbReference type="GO" id="GO:0042773">
    <property type="term" value="P:ATP synthesis coupled electron transport"/>
    <property type="evidence" value="ECO:0007669"/>
    <property type="project" value="InterPro"/>
</dbReference>
<comment type="similarity">
    <text evidence="3 10">Belongs to the complex I subunit 4L family.</text>
</comment>
<evidence type="ECO:0000313" key="11">
    <source>
        <dbReference type="EMBL" id="RSL17302.1"/>
    </source>
</evidence>
<dbReference type="EMBL" id="RSDW01000001">
    <property type="protein sequence ID" value="RSL17302.1"/>
    <property type="molecule type" value="Genomic_DNA"/>
</dbReference>
<dbReference type="GO" id="GO:0050136">
    <property type="term" value="F:NADH dehydrogenase (quinone) (non-electrogenic) activity"/>
    <property type="evidence" value="ECO:0007669"/>
    <property type="project" value="UniProtKB-UniRule"/>
</dbReference>
<comment type="subunit">
    <text evidence="10">NDH-1 is composed of 14 different subunits. Subunits NuoA, H, J, K, L, M, N constitute the membrane sector of the complex.</text>
</comment>
<dbReference type="EC" id="7.1.1.-" evidence="10"/>
<evidence type="ECO:0000256" key="1">
    <source>
        <dbReference type="ARBA" id="ARBA00002378"/>
    </source>
</evidence>
<keyword evidence="10" id="KW-0830">Ubiquinone</keyword>
<dbReference type="PANTHER" id="PTHR11434:SF16">
    <property type="entry name" value="NADH-UBIQUINONE OXIDOREDUCTASE CHAIN 4L"/>
    <property type="match status" value="1"/>
</dbReference>
<keyword evidence="5 10" id="KW-0812">Transmembrane</keyword>
<gene>
    <name evidence="10" type="primary">nuoK</name>
    <name evidence="11" type="ORF">EDE15_2832</name>
</gene>
<evidence type="ECO:0000256" key="2">
    <source>
        <dbReference type="ARBA" id="ARBA00004141"/>
    </source>
</evidence>
<dbReference type="Proteomes" id="UP000269669">
    <property type="component" value="Unassembled WGS sequence"/>
</dbReference>
<dbReference type="FunFam" id="1.10.287.3510:FF:000001">
    <property type="entry name" value="NADH-quinone oxidoreductase subunit K"/>
    <property type="match status" value="1"/>
</dbReference>
<keyword evidence="7 10" id="KW-1278">Translocase</keyword>
<comment type="catalytic activity">
    <reaction evidence="10">
        <text>a quinone + NADH + 5 H(+)(in) = a quinol + NAD(+) + 4 H(+)(out)</text>
        <dbReference type="Rhea" id="RHEA:57888"/>
        <dbReference type="ChEBI" id="CHEBI:15378"/>
        <dbReference type="ChEBI" id="CHEBI:24646"/>
        <dbReference type="ChEBI" id="CHEBI:57540"/>
        <dbReference type="ChEBI" id="CHEBI:57945"/>
        <dbReference type="ChEBI" id="CHEBI:132124"/>
    </reaction>
</comment>
<reference evidence="11 12" key="1">
    <citation type="submission" date="2018-12" db="EMBL/GenBank/DDBJ databases">
        <title>Sequencing of bacterial isolates from soil warming experiment in Harvard Forest, Massachusetts, USA.</title>
        <authorList>
            <person name="Deangelis K."/>
        </authorList>
    </citation>
    <scope>NUCLEOTIDE SEQUENCE [LARGE SCALE GENOMIC DNA]</scope>
    <source>
        <strain evidence="11 12">EB153</strain>
    </source>
</reference>
<accession>A0A428MK96</accession>
<evidence type="ECO:0000256" key="7">
    <source>
        <dbReference type="ARBA" id="ARBA00022967"/>
    </source>
</evidence>
<dbReference type="AlphaFoldDB" id="A0A428MK96"/>
<dbReference type="GO" id="GO:0048038">
    <property type="term" value="F:quinone binding"/>
    <property type="evidence" value="ECO:0007669"/>
    <property type="project" value="UniProtKB-KW"/>
</dbReference>
<dbReference type="PANTHER" id="PTHR11434">
    <property type="entry name" value="NADH-UBIQUINONE OXIDOREDUCTASE SUBUNIT ND4L"/>
    <property type="match status" value="1"/>
</dbReference>
<keyword evidence="10" id="KW-1003">Cell membrane</keyword>
<keyword evidence="8 10" id="KW-1133">Transmembrane helix</keyword>
<keyword evidence="12" id="KW-1185">Reference proteome</keyword>
<dbReference type="InterPro" id="IPR001133">
    <property type="entry name" value="NADH_UbQ_OxRdtase_chain4L/K"/>
</dbReference>
<comment type="caution">
    <text evidence="11">The sequence shown here is derived from an EMBL/GenBank/DDBJ whole genome shotgun (WGS) entry which is preliminary data.</text>
</comment>
<dbReference type="Pfam" id="PF00420">
    <property type="entry name" value="Oxidored_q2"/>
    <property type="match status" value="1"/>
</dbReference>
<evidence type="ECO:0000256" key="5">
    <source>
        <dbReference type="ARBA" id="ARBA00022692"/>
    </source>
</evidence>
<dbReference type="Gene3D" id="1.10.287.3510">
    <property type="match status" value="1"/>
</dbReference>
<dbReference type="GO" id="GO:0005886">
    <property type="term" value="C:plasma membrane"/>
    <property type="evidence" value="ECO:0007669"/>
    <property type="project" value="UniProtKB-SubCell"/>
</dbReference>